<evidence type="ECO:0000313" key="1">
    <source>
        <dbReference type="EMBL" id="KKU15867.1"/>
    </source>
</evidence>
<proteinExistence type="predicted"/>
<gene>
    <name evidence="1" type="ORF">UX22_C0001G0009</name>
</gene>
<reference evidence="1 2" key="1">
    <citation type="journal article" date="2015" name="Nature">
        <title>rRNA introns, odd ribosomes, and small enigmatic genomes across a large radiation of phyla.</title>
        <authorList>
            <person name="Brown C.T."/>
            <person name="Hug L.A."/>
            <person name="Thomas B.C."/>
            <person name="Sharon I."/>
            <person name="Castelle C.J."/>
            <person name="Singh A."/>
            <person name="Wilkins M.J."/>
            <person name="Williams K.H."/>
            <person name="Banfield J.F."/>
        </authorList>
    </citation>
    <scope>NUCLEOTIDE SEQUENCE [LARGE SCALE GENOMIC DNA]</scope>
</reference>
<sequence>MDGIFKVVSFLKDTQSEGVILWIIGLADNTSVLVGLFDDTTNDVFSIIQTEKVPPNFRTRYNCKDMWAIIRGNGKTIELYFNSKEDYEVFHK</sequence>
<name>A0A0G1N6C3_9BACT</name>
<evidence type="ECO:0000313" key="2">
    <source>
        <dbReference type="Proteomes" id="UP000034727"/>
    </source>
</evidence>
<accession>A0A0G1N6C3</accession>
<organism evidence="1 2">
    <name type="scientific">Candidatus Jorgensenbacteria bacterium GW2011_GWA2_45_9</name>
    <dbReference type="NCBI Taxonomy" id="1618663"/>
    <lineage>
        <taxon>Bacteria</taxon>
        <taxon>Candidatus Joergenseniibacteriota</taxon>
    </lineage>
</organism>
<protein>
    <submittedName>
        <fullName evidence="1">Uncharacterized protein</fullName>
    </submittedName>
</protein>
<dbReference type="Proteomes" id="UP000034727">
    <property type="component" value="Unassembled WGS sequence"/>
</dbReference>
<dbReference type="EMBL" id="LCLJ01000001">
    <property type="protein sequence ID" value="KKU15867.1"/>
    <property type="molecule type" value="Genomic_DNA"/>
</dbReference>
<comment type="caution">
    <text evidence="1">The sequence shown here is derived from an EMBL/GenBank/DDBJ whole genome shotgun (WGS) entry which is preliminary data.</text>
</comment>
<dbReference type="AlphaFoldDB" id="A0A0G1N6C3"/>